<protein>
    <recommendedName>
        <fullName evidence="1">YdhG-like domain-containing protein</fullName>
    </recommendedName>
</protein>
<accession>A0A0J8GKI6</accession>
<gene>
    <name evidence="2" type="ORF">X560_0082</name>
</gene>
<dbReference type="OrthoDB" id="328972at2"/>
<evidence type="ECO:0000313" key="2">
    <source>
        <dbReference type="EMBL" id="KMT61263.1"/>
    </source>
</evidence>
<dbReference type="Pfam" id="PF08818">
    <property type="entry name" value="DUF1801"/>
    <property type="match status" value="1"/>
</dbReference>
<name>A0A0J8GKI6_9LIST</name>
<dbReference type="InterPro" id="IPR014922">
    <property type="entry name" value="YdhG-like"/>
</dbReference>
<proteinExistence type="predicted"/>
<organism evidence="2 3">
    <name type="scientific">Listeria fleischmannii 1991</name>
    <dbReference type="NCBI Taxonomy" id="1430899"/>
    <lineage>
        <taxon>Bacteria</taxon>
        <taxon>Bacillati</taxon>
        <taxon>Bacillota</taxon>
        <taxon>Bacilli</taxon>
        <taxon>Bacillales</taxon>
        <taxon>Listeriaceae</taxon>
        <taxon>Listeria</taxon>
    </lineage>
</organism>
<dbReference type="PATRIC" id="fig|1430899.3.peg.82"/>
<comment type="caution">
    <text evidence="2">The sequence shown here is derived from an EMBL/GenBank/DDBJ whole genome shotgun (WGS) entry which is preliminary data.</text>
</comment>
<dbReference type="Proteomes" id="UP000052258">
    <property type="component" value="Unassembled WGS sequence"/>
</dbReference>
<sequence>MLNEIKTETVKAKFLSYSKEEQIKLLELRRILFHIAHLINPSEPLIESLKWGQPSYAMKGGTPVRLDSFGEKQVALFVHCQTHLIDHFRTIFGGELVFSGNRAIVFDVNAPLPEAAIQLCAEAAFTYHKKK</sequence>
<feature type="domain" description="YdhG-like" evidence="1">
    <location>
        <begin position="28"/>
        <end position="124"/>
    </location>
</feature>
<dbReference type="EMBL" id="AZHO01000003">
    <property type="protein sequence ID" value="KMT61263.1"/>
    <property type="molecule type" value="Genomic_DNA"/>
</dbReference>
<dbReference type="AlphaFoldDB" id="A0A0J8GKI6"/>
<dbReference type="SUPFAM" id="SSF159888">
    <property type="entry name" value="YdhG-like"/>
    <property type="match status" value="1"/>
</dbReference>
<evidence type="ECO:0000259" key="1">
    <source>
        <dbReference type="Pfam" id="PF08818"/>
    </source>
</evidence>
<reference evidence="2 3" key="1">
    <citation type="journal article" date="2015" name="Genome Biol. Evol.">
        <title>Comparative Genomics of Listeria Sensu Lato: Genus-Wide Differences in Evolutionary Dynamics and the Progressive Gain of Complex, Potentially Pathogenicity-Related Traits through Lateral Gene Transfer.</title>
        <authorList>
            <person name="Chiara M."/>
            <person name="Caruso M."/>
            <person name="D'Erchia A.M."/>
            <person name="Manzari C."/>
            <person name="Fraccalvieri R."/>
            <person name="Goffredo E."/>
            <person name="Latorre L."/>
            <person name="Miccolupo A."/>
            <person name="Padalino I."/>
            <person name="Santagada G."/>
            <person name="Chiocco D."/>
            <person name="Pesole G."/>
            <person name="Horner D.S."/>
            <person name="Parisi A."/>
        </authorList>
    </citation>
    <scope>NUCLEOTIDE SEQUENCE [LARGE SCALE GENOMIC DNA]</scope>
    <source>
        <strain evidence="2 3">1991</strain>
    </source>
</reference>
<dbReference type="RefSeq" id="WP_007476121.1">
    <property type="nucleotide sequence ID" value="NZ_KQ130610.1"/>
</dbReference>
<evidence type="ECO:0000313" key="3">
    <source>
        <dbReference type="Proteomes" id="UP000052258"/>
    </source>
</evidence>
<keyword evidence="3" id="KW-1185">Reference proteome</keyword>